<dbReference type="CDD" id="cd06225">
    <property type="entry name" value="HAMP"/>
    <property type="match status" value="1"/>
</dbReference>
<dbReference type="SMART" id="SM00331">
    <property type="entry name" value="PP2C_SIG"/>
    <property type="match status" value="1"/>
</dbReference>
<keyword evidence="5" id="KW-1185">Reference proteome</keyword>
<dbReference type="AlphaFoldDB" id="A0A0S6VRX6"/>
<dbReference type="SMART" id="SM00304">
    <property type="entry name" value="HAMP"/>
    <property type="match status" value="1"/>
</dbReference>
<evidence type="ECO:0000313" key="5">
    <source>
        <dbReference type="Proteomes" id="UP000030700"/>
    </source>
</evidence>
<keyword evidence="4" id="KW-0723">Serine/threonine-protein kinase</keyword>
<protein>
    <submittedName>
        <fullName evidence="4">Serine/threonine protein kinases</fullName>
    </submittedName>
</protein>
<dbReference type="EMBL" id="DF820455">
    <property type="protein sequence ID" value="GAK50107.1"/>
    <property type="molecule type" value="Genomic_DNA"/>
</dbReference>
<organism evidence="4">
    <name type="scientific">Candidatus Moduliflexus flocculans</name>
    <dbReference type="NCBI Taxonomy" id="1499966"/>
    <lineage>
        <taxon>Bacteria</taxon>
        <taxon>Candidatus Moduliflexota</taxon>
        <taxon>Candidatus Moduliflexia</taxon>
        <taxon>Candidatus Moduliflexales</taxon>
        <taxon>Candidatus Moduliflexaceae</taxon>
    </lineage>
</organism>
<dbReference type="PANTHER" id="PTHR43156:SF9">
    <property type="entry name" value="HAMP DOMAIN-CONTAINING PROTEIN"/>
    <property type="match status" value="1"/>
</dbReference>
<gene>
    <name evidence="4" type="ORF">U14_01333</name>
</gene>
<dbReference type="InterPro" id="IPR036457">
    <property type="entry name" value="PPM-type-like_dom_sf"/>
</dbReference>
<accession>A0A0S6VRX6</accession>
<proteinExistence type="predicted"/>
<dbReference type="Proteomes" id="UP000030700">
    <property type="component" value="Unassembled WGS sequence"/>
</dbReference>
<feature type="coiled-coil region" evidence="2">
    <location>
        <begin position="119"/>
        <end position="150"/>
    </location>
</feature>
<dbReference type="PANTHER" id="PTHR43156">
    <property type="entry name" value="STAGE II SPORULATION PROTEIN E-RELATED"/>
    <property type="match status" value="1"/>
</dbReference>
<dbReference type="GO" id="GO:0004674">
    <property type="term" value="F:protein serine/threonine kinase activity"/>
    <property type="evidence" value="ECO:0007669"/>
    <property type="project" value="UniProtKB-KW"/>
</dbReference>
<dbReference type="Gene3D" id="6.10.340.10">
    <property type="match status" value="1"/>
</dbReference>
<dbReference type="SUPFAM" id="SSF81606">
    <property type="entry name" value="PP2C-like"/>
    <property type="match status" value="1"/>
</dbReference>
<dbReference type="InterPro" id="IPR001932">
    <property type="entry name" value="PPM-type_phosphatase-like_dom"/>
</dbReference>
<dbReference type="STRING" id="1499966.U14_01333"/>
<evidence type="ECO:0000259" key="3">
    <source>
        <dbReference type="PROSITE" id="PS50885"/>
    </source>
</evidence>
<dbReference type="PROSITE" id="PS50885">
    <property type="entry name" value="HAMP"/>
    <property type="match status" value="1"/>
</dbReference>
<keyword evidence="1" id="KW-0378">Hydrolase</keyword>
<sequence length="394" mass="44534">MLTLQETQLDAITEIFYRLLRGEKPAQLSLPPDAPENEYTQVVAYINRFLSEYNEFADFMYSLSRGELDYDPPKGKMRVLQSFKSLQASLRHLTWKTQKIAAGDFTQRVDFMGDFSAAFNAMTQQLQQAFADLERANAELAEKNRQITSSIQYARRIQEALLPSPERMAQASLGEYFILYLPLSIVSGDFYWLAQVNDDTLTAVVDCTGHGVSGALLSMIGQMLLNKIVVEERILDPAQILERLHGDVRAALQQRTGEAMDGMDVSLCRLHSERDRVTFAGAKRPLYHVTPQGLQEIKGDRKPIGGRQKEDYRAFTNRDIAVKPGDMLYLCSDGLADQPDPDEQKFGSPQLRAVLAELAPLPLDTQKARVIERLQAHQRHEPQRDDITMLGIRV</sequence>
<name>A0A0S6VRX6_9BACT</name>
<feature type="domain" description="HAMP" evidence="3">
    <location>
        <begin position="84"/>
        <end position="131"/>
    </location>
</feature>
<dbReference type="InterPro" id="IPR003660">
    <property type="entry name" value="HAMP_dom"/>
</dbReference>
<evidence type="ECO:0000256" key="1">
    <source>
        <dbReference type="ARBA" id="ARBA00022801"/>
    </source>
</evidence>
<dbReference type="Pfam" id="PF07228">
    <property type="entry name" value="SpoIIE"/>
    <property type="match status" value="1"/>
</dbReference>
<dbReference type="Gene3D" id="3.60.40.10">
    <property type="entry name" value="PPM-type phosphatase domain"/>
    <property type="match status" value="1"/>
</dbReference>
<dbReference type="GO" id="GO:0016020">
    <property type="term" value="C:membrane"/>
    <property type="evidence" value="ECO:0007669"/>
    <property type="project" value="InterPro"/>
</dbReference>
<keyword evidence="4" id="KW-0808">Transferase</keyword>
<dbReference type="HOGENOM" id="CLU_699535_0_0_0"/>
<dbReference type="InterPro" id="IPR052016">
    <property type="entry name" value="Bact_Sigma-Reg"/>
</dbReference>
<keyword evidence="4" id="KW-0418">Kinase</keyword>
<evidence type="ECO:0000256" key="2">
    <source>
        <dbReference type="SAM" id="Coils"/>
    </source>
</evidence>
<dbReference type="GO" id="GO:0016791">
    <property type="term" value="F:phosphatase activity"/>
    <property type="evidence" value="ECO:0007669"/>
    <property type="project" value="TreeGrafter"/>
</dbReference>
<keyword evidence="2" id="KW-0175">Coiled coil</keyword>
<dbReference type="GO" id="GO:0007165">
    <property type="term" value="P:signal transduction"/>
    <property type="evidence" value="ECO:0007669"/>
    <property type="project" value="InterPro"/>
</dbReference>
<evidence type="ECO:0000313" key="4">
    <source>
        <dbReference type="EMBL" id="GAK50107.1"/>
    </source>
</evidence>
<reference evidence="4" key="1">
    <citation type="journal article" date="2015" name="PeerJ">
        <title>First genomic representation of candidate bacterial phylum KSB3 points to enhanced environmental sensing as a trigger of wastewater bulking.</title>
        <authorList>
            <person name="Sekiguchi Y."/>
            <person name="Ohashi A."/>
            <person name="Parks D.H."/>
            <person name="Yamauchi T."/>
            <person name="Tyson G.W."/>
            <person name="Hugenholtz P."/>
        </authorList>
    </citation>
    <scope>NUCLEOTIDE SEQUENCE [LARGE SCALE GENOMIC DNA]</scope>
</reference>